<sequence>MRRGQLQRKSRVLITALALLVFSSCNLSAQATEAPPAISPPDDWRFLVTPYLFLPLRTQGTSTVAGTAVDVDLNLSKTLELLNVAFSARLEAWKGRFGLVADFYYVHLRLDKGAIVKPPRNPQLDIDIDIGVEVDTRQGWINALAGYRIFEGSLEKSGRRYFFDAGAGLRWNRLKQEVKARAGINVGLGSEIRNRLGGEQSWWEPTLAARGAIEINDCLTFAARSEVGGFGAGGNDLQWNLLAGFDWRVWDTTSLRFGYLYYSIDYSDRLSDGRFAYDITQHGPYIAVTWRW</sequence>
<feature type="chain" id="PRO_5040854643" description="DUF481 domain-containing protein" evidence="1">
    <location>
        <begin position="32"/>
        <end position="292"/>
    </location>
</feature>
<organism evidence="2 3">
    <name type="scientific">Microbulbifer okhotskensis</name>
    <dbReference type="NCBI Taxonomy" id="2926617"/>
    <lineage>
        <taxon>Bacteria</taxon>
        <taxon>Pseudomonadati</taxon>
        <taxon>Pseudomonadota</taxon>
        <taxon>Gammaproteobacteria</taxon>
        <taxon>Cellvibrionales</taxon>
        <taxon>Microbulbiferaceae</taxon>
        <taxon>Microbulbifer</taxon>
    </lineage>
</organism>
<dbReference type="AlphaFoldDB" id="A0A9X2ELN0"/>
<evidence type="ECO:0000256" key="1">
    <source>
        <dbReference type="SAM" id="SignalP"/>
    </source>
</evidence>
<dbReference type="RefSeq" id="WP_252465359.1">
    <property type="nucleotide sequence ID" value="NZ_JALBWM010000017.1"/>
</dbReference>
<keyword evidence="1" id="KW-0732">Signal</keyword>
<evidence type="ECO:0000313" key="2">
    <source>
        <dbReference type="EMBL" id="MCO1333909.1"/>
    </source>
</evidence>
<protein>
    <recommendedName>
        <fullName evidence="4">DUF481 domain-containing protein</fullName>
    </recommendedName>
</protein>
<accession>A0A9X2ELN0</accession>
<dbReference type="PROSITE" id="PS51257">
    <property type="entry name" value="PROKAR_LIPOPROTEIN"/>
    <property type="match status" value="1"/>
</dbReference>
<gene>
    <name evidence="2" type="ORF">MO867_06100</name>
</gene>
<comment type="caution">
    <text evidence="2">The sequence shown here is derived from an EMBL/GenBank/DDBJ whole genome shotgun (WGS) entry which is preliminary data.</text>
</comment>
<keyword evidence="3" id="KW-1185">Reference proteome</keyword>
<dbReference type="EMBL" id="JALBWM010000017">
    <property type="protein sequence ID" value="MCO1333909.1"/>
    <property type="molecule type" value="Genomic_DNA"/>
</dbReference>
<dbReference type="SUPFAM" id="SSF56925">
    <property type="entry name" value="OMPA-like"/>
    <property type="match status" value="1"/>
</dbReference>
<reference evidence="2" key="1">
    <citation type="journal article" date="2022" name="Arch. Microbiol.">
        <title>Microbulbifer okhotskensis sp. nov., isolated from a deep bottom sediment of the Okhotsk Sea.</title>
        <authorList>
            <person name="Romanenko L."/>
            <person name="Kurilenko V."/>
            <person name="Otstavnykh N."/>
            <person name="Velansky P."/>
            <person name="Isaeva M."/>
            <person name="Mikhailov V."/>
        </authorList>
    </citation>
    <scope>NUCLEOTIDE SEQUENCE</scope>
    <source>
        <strain evidence="2">OS29</strain>
    </source>
</reference>
<feature type="signal peptide" evidence="1">
    <location>
        <begin position="1"/>
        <end position="31"/>
    </location>
</feature>
<evidence type="ECO:0000313" key="3">
    <source>
        <dbReference type="Proteomes" id="UP001139028"/>
    </source>
</evidence>
<dbReference type="InterPro" id="IPR011250">
    <property type="entry name" value="OMP/PagP_B-barrel"/>
</dbReference>
<name>A0A9X2ELN0_9GAMM</name>
<proteinExistence type="predicted"/>
<evidence type="ECO:0008006" key="4">
    <source>
        <dbReference type="Google" id="ProtNLM"/>
    </source>
</evidence>
<dbReference type="Proteomes" id="UP001139028">
    <property type="component" value="Unassembled WGS sequence"/>
</dbReference>